<evidence type="ECO:0000313" key="2">
    <source>
        <dbReference type="EMBL" id="GHF10549.1"/>
    </source>
</evidence>
<dbReference type="Proteomes" id="UP000605897">
    <property type="component" value="Unassembled WGS sequence"/>
</dbReference>
<organism evidence="2 3">
    <name type="scientific">Amycolatopsis deserti</name>
    <dbReference type="NCBI Taxonomy" id="185696"/>
    <lineage>
        <taxon>Bacteria</taxon>
        <taxon>Bacillati</taxon>
        <taxon>Actinomycetota</taxon>
        <taxon>Actinomycetes</taxon>
        <taxon>Pseudonocardiales</taxon>
        <taxon>Pseudonocardiaceae</taxon>
        <taxon>Amycolatopsis</taxon>
    </lineage>
</organism>
<feature type="region of interest" description="Disordered" evidence="1">
    <location>
        <begin position="1"/>
        <end position="26"/>
    </location>
</feature>
<evidence type="ECO:0000256" key="1">
    <source>
        <dbReference type="SAM" id="MobiDB-lite"/>
    </source>
</evidence>
<evidence type="ECO:0000313" key="3">
    <source>
        <dbReference type="Proteomes" id="UP000605897"/>
    </source>
</evidence>
<gene>
    <name evidence="2" type="ORF">GCM10017786_50280</name>
</gene>
<proteinExistence type="predicted"/>
<reference evidence="3" key="1">
    <citation type="journal article" date="2019" name="Int. J. Syst. Evol. Microbiol.">
        <title>The Global Catalogue of Microorganisms (GCM) 10K type strain sequencing project: providing services to taxonomists for standard genome sequencing and annotation.</title>
        <authorList>
            <consortium name="The Broad Institute Genomics Platform"/>
            <consortium name="The Broad Institute Genome Sequencing Center for Infectious Disease"/>
            <person name="Wu L."/>
            <person name="Ma J."/>
        </authorList>
    </citation>
    <scope>NUCLEOTIDE SEQUENCE [LARGE SCALE GENOMIC DNA]</scope>
    <source>
        <strain evidence="3">CGMCC 4.7677</strain>
    </source>
</reference>
<accession>A0ABQ3JCJ5</accession>
<name>A0ABQ3JCJ5_9PSEU</name>
<dbReference type="EMBL" id="BNAU01000006">
    <property type="protein sequence ID" value="GHF10549.1"/>
    <property type="molecule type" value="Genomic_DNA"/>
</dbReference>
<sequence length="69" mass="7252">MTPAAAVTQPGSDSHRTTPTCHSCHSVTQPRLTCENRSDSRCDTPTGCHTTPALTTRAKEECDGHATGA</sequence>
<comment type="caution">
    <text evidence="2">The sequence shown here is derived from an EMBL/GenBank/DDBJ whole genome shotgun (WGS) entry which is preliminary data.</text>
</comment>
<feature type="compositionally biased region" description="Polar residues" evidence="1">
    <location>
        <begin position="9"/>
        <end position="26"/>
    </location>
</feature>
<keyword evidence="3" id="KW-1185">Reference proteome</keyword>
<protein>
    <submittedName>
        <fullName evidence="2">Uncharacterized protein</fullName>
    </submittedName>
</protein>